<dbReference type="GO" id="GO:0005886">
    <property type="term" value="C:plasma membrane"/>
    <property type="evidence" value="ECO:0007669"/>
    <property type="project" value="TreeGrafter"/>
</dbReference>
<feature type="transmembrane region" description="Helical" evidence="6">
    <location>
        <begin position="69"/>
        <end position="96"/>
    </location>
</feature>
<feature type="domain" description="Major facilitator superfamily (MFS) profile" evidence="7">
    <location>
        <begin position="1"/>
        <end position="253"/>
    </location>
</feature>
<dbReference type="Pfam" id="PF07690">
    <property type="entry name" value="MFS_1"/>
    <property type="match status" value="1"/>
</dbReference>
<organism evidence="8 9">
    <name type="scientific">Rhizopus stolonifer</name>
    <name type="common">Rhizopus nigricans</name>
    <dbReference type="NCBI Taxonomy" id="4846"/>
    <lineage>
        <taxon>Eukaryota</taxon>
        <taxon>Fungi</taxon>
        <taxon>Fungi incertae sedis</taxon>
        <taxon>Mucoromycota</taxon>
        <taxon>Mucoromycotina</taxon>
        <taxon>Mucoromycetes</taxon>
        <taxon>Mucorales</taxon>
        <taxon>Mucorineae</taxon>
        <taxon>Rhizopodaceae</taxon>
        <taxon>Rhizopus</taxon>
    </lineage>
</organism>
<dbReference type="Gene3D" id="1.20.1250.20">
    <property type="entry name" value="MFS general substrate transporter like domains"/>
    <property type="match status" value="1"/>
</dbReference>
<protein>
    <recommendedName>
        <fullName evidence="7">Major facilitator superfamily (MFS) profile domain-containing protein</fullName>
    </recommendedName>
</protein>
<comment type="caution">
    <text evidence="8">The sequence shown here is derived from an EMBL/GenBank/DDBJ whole genome shotgun (WGS) entry which is preliminary data.</text>
</comment>
<dbReference type="InterPro" id="IPR020846">
    <property type="entry name" value="MFS_dom"/>
</dbReference>
<dbReference type="EMBL" id="PJQM01005684">
    <property type="protein sequence ID" value="RCH81062.1"/>
    <property type="molecule type" value="Genomic_DNA"/>
</dbReference>
<feature type="transmembrane region" description="Helical" evidence="6">
    <location>
        <begin position="21"/>
        <end position="41"/>
    </location>
</feature>
<sequence length="253" mass="28031">MGPAIAPVIGGYVDQYLGWRWIFYLKTIIGGVITVLAIVFVQETLYKPGTKAPTTNFKERMERFKFNPFISLQLLSYPEVGLSCIPISIAFGWFYYLVTILPATYSSIYGFSTGSVGLCYLAGGLGNVLGSIVAGFSSDRLYARMVTKNNGIEVKEFRLKPIYFGVVFYLVGSILYGWLLEYQVFWFVPLIGYAFTTFGLMFTVTTTNTYLVDAHIKTAASAVSSNNFSRNTCAMIFSLAAVSIRNSLGDGWS</sequence>
<dbReference type="Proteomes" id="UP000253551">
    <property type="component" value="Unassembled WGS sequence"/>
</dbReference>
<dbReference type="PANTHER" id="PTHR23502">
    <property type="entry name" value="MAJOR FACILITATOR SUPERFAMILY"/>
    <property type="match status" value="1"/>
</dbReference>
<keyword evidence="3 6" id="KW-0812">Transmembrane</keyword>
<keyword evidence="5 6" id="KW-0472">Membrane</keyword>
<feature type="transmembrane region" description="Helical" evidence="6">
    <location>
        <begin position="157"/>
        <end position="178"/>
    </location>
</feature>
<evidence type="ECO:0000256" key="3">
    <source>
        <dbReference type="ARBA" id="ARBA00022692"/>
    </source>
</evidence>
<name>A0A367ITS9_RHIST</name>
<feature type="transmembrane region" description="Helical" evidence="6">
    <location>
        <begin position="108"/>
        <end position="136"/>
    </location>
</feature>
<evidence type="ECO:0000256" key="4">
    <source>
        <dbReference type="ARBA" id="ARBA00022989"/>
    </source>
</evidence>
<dbReference type="PROSITE" id="PS50850">
    <property type="entry name" value="MFS"/>
    <property type="match status" value="1"/>
</dbReference>
<evidence type="ECO:0000259" key="7">
    <source>
        <dbReference type="PROSITE" id="PS50850"/>
    </source>
</evidence>
<dbReference type="PANTHER" id="PTHR23502:SF132">
    <property type="entry name" value="POLYAMINE TRANSPORTER 2-RELATED"/>
    <property type="match status" value="1"/>
</dbReference>
<evidence type="ECO:0000256" key="6">
    <source>
        <dbReference type="SAM" id="Phobius"/>
    </source>
</evidence>
<accession>A0A367ITS9</accession>
<reference evidence="8 9" key="1">
    <citation type="journal article" date="2018" name="G3 (Bethesda)">
        <title>Phylogenetic and Phylogenomic Definition of Rhizopus Species.</title>
        <authorList>
            <person name="Gryganskyi A.P."/>
            <person name="Golan J."/>
            <person name="Dolatabadi S."/>
            <person name="Mondo S."/>
            <person name="Robb S."/>
            <person name="Idnurm A."/>
            <person name="Muszewska A."/>
            <person name="Steczkiewicz K."/>
            <person name="Masonjones S."/>
            <person name="Liao H.L."/>
            <person name="Gajdeczka M.T."/>
            <person name="Anike F."/>
            <person name="Vuek A."/>
            <person name="Anishchenko I.M."/>
            <person name="Voigt K."/>
            <person name="de Hoog G.S."/>
            <person name="Smith M.E."/>
            <person name="Heitman J."/>
            <person name="Vilgalys R."/>
            <person name="Stajich J.E."/>
        </authorList>
    </citation>
    <scope>NUCLEOTIDE SEQUENCE [LARGE SCALE GENOMIC DNA]</scope>
    <source>
        <strain evidence="8 9">LSU 92-RS-03</strain>
    </source>
</reference>
<keyword evidence="4 6" id="KW-1133">Transmembrane helix</keyword>
<keyword evidence="2" id="KW-0813">Transport</keyword>
<gene>
    <name evidence="8" type="ORF">CU098_003998</name>
</gene>
<comment type="subcellular location">
    <subcellularLocation>
        <location evidence="1">Membrane</location>
        <topology evidence="1">Multi-pass membrane protein</topology>
    </subcellularLocation>
</comment>
<evidence type="ECO:0000256" key="1">
    <source>
        <dbReference type="ARBA" id="ARBA00004141"/>
    </source>
</evidence>
<dbReference type="InterPro" id="IPR011701">
    <property type="entry name" value="MFS"/>
</dbReference>
<feature type="transmembrane region" description="Helical" evidence="6">
    <location>
        <begin position="184"/>
        <end position="204"/>
    </location>
</feature>
<evidence type="ECO:0000313" key="8">
    <source>
        <dbReference type="EMBL" id="RCH81062.1"/>
    </source>
</evidence>
<keyword evidence="9" id="KW-1185">Reference proteome</keyword>
<evidence type="ECO:0000256" key="2">
    <source>
        <dbReference type="ARBA" id="ARBA00022448"/>
    </source>
</evidence>
<evidence type="ECO:0000256" key="5">
    <source>
        <dbReference type="ARBA" id="ARBA00023136"/>
    </source>
</evidence>
<dbReference type="SUPFAM" id="SSF103473">
    <property type="entry name" value="MFS general substrate transporter"/>
    <property type="match status" value="1"/>
</dbReference>
<dbReference type="OrthoDB" id="2130629at2759"/>
<dbReference type="InterPro" id="IPR036259">
    <property type="entry name" value="MFS_trans_sf"/>
</dbReference>
<dbReference type="STRING" id="4846.A0A367ITS9"/>
<evidence type="ECO:0000313" key="9">
    <source>
        <dbReference type="Proteomes" id="UP000253551"/>
    </source>
</evidence>
<dbReference type="AlphaFoldDB" id="A0A367ITS9"/>
<dbReference type="GO" id="GO:0022857">
    <property type="term" value="F:transmembrane transporter activity"/>
    <property type="evidence" value="ECO:0007669"/>
    <property type="project" value="InterPro"/>
</dbReference>
<proteinExistence type="predicted"/>